<protein>
    <submittedName>
        <fullName evidence="1">Uncharacterized protein</fullName>
    </submittedName>
</protein>
<organism evidence="1 2">
    <name type="scientific">Rhizobium laguerreae</name>
    <dbReference type="NCBI Taxonomy" id="1076926"/>
    <lineage>
        <taxon>Bacteria</taxon>
        <taxon>Pseudomonadati</taxon>
        <taxon>Pseudomonadota</taxon>
        <taxon>Alphaproteobacteria</taxon>
        <taxon>Hyphomicrobiales</taxon>
        <taxon>Rhizobiaceae</taxon>
        <taxon>Rhizobium/Agrobacterium group</taxon>
        <taxon>Rhizobium</taxon>
    </lineage>
</organism>
<dbReference type="RefSeq" id="WP_170280591.1">
    <property type="nucleotide sequence ID" value="NZ_JABEQY010000008.1"/>
</dbReference>
<evidence type="ECO:0000313" key="2">
    <source>
        <dbReference type="Proteomes" id="UP000530654"/>
    </source>
</evidence>
<comment type="caution">
    <text evidence="1">The sequence shown here is derived from an EMBL/GenBank/DDBJ whole genome shotgun (WGS) entry which is preliminary data.</text>
</comment>
<name>A0A7Y2W568_9HYPH</name>
<evidence type="ECO:0000313" key="1">
    <source>
        <dbReference type="EMBL" id="NNH63874.1"/>
    </source>
</evidence>
<gene>
    <name evidence="1" type="ORF">HLI17_11300</name>
</gene>
<dbReference type="AlphaFoldDB" id="A0A7Y2W568"/>
<proteinExistence type="predicted"/>
<accession>A0A7Y2W568</accession>
<sequence length="93" mass="10291">MDIDGMLKEIADKGGAMEVVEDHYYPLDVEAELLGLISKEYHGGDLGFTETLALTNKGRQHLGIDVVTPHTWTSAASTFARIIAKFARPILYR</sequence>
<dbReference type="Proteomes" id="UP000530654">
    <property type="component" value="Unassembled WGS sequence"/>
</dbReference>
<reference evidence="1 2" key="1">
    <citation type="submission" date="2020-04" db="EMBL/GenBank/DDBJ databases">
        <title>Rhizobium bacterial biofertilizers improve the content of phenolic compounds of Lactuca sativa L. under non-saline and saline-stress conditions.</title>
        <authorList>
            <person name="Ayuso-Calles M."/>
            <person name="Garcia-Estevez I."/>
            <person name="Jimenez-Gomez A."/>
            <person name="Flores-Felix J.D."/>
            <person name="Escribano-Bailon M."/>
            <person name="Rivas R."/>
        </authorList>
    </citation>
    <scope>NUCLEOTIDE SEQUENCE [LARGE SCALE GENOMIC DNA]</scope>
    <source>
        <strain evidence="1 2">GPTR02</strain>
    </source>
</reference>
<dbReference type="EMBL" id="JABEQY010000008">
    <property type="protein sequence ID" value="NNH63874.1"/>
    <property type="molecule type" value="Genomic_DNA"/>
</dbReference>